<evidence type="ECO:0000313" key="2">
    <source>
        <dbReference type="Proteomes" id="UP000008550"/>
    </source>
</evidence>
<protein>
    <submittedName>
        <fullName evidence="1">Uncharacterized protein</fullName>
    </submittedName>
</protein>
<dbReference type="Proteomes" id="UP000008550">
    <property type="component" value="Chromosome"/>
</dbReference>
<gene>
    <name evidence="1" type="ORF">HM1_1055</name>
</gene>
<dbReference type="STRING" id="498761.HM1_1055"/>
<dbReference type="KEGG" id="hmo:HM1_1055"/>
<name>B0TI99_HELMI</name>
<accession>B0TI99</accession>
<dbReference type="AlphaFoldDB" id="B0TI99"/>
<keyword evidence="2" id="KW-1185">Reference proteome</keyword>
<organism evidence="1 2">
    <name type="scientific">Heliobacterium modesticaldum (strain ATCC 51547 / Ice1)</name>
    <dbReference type="NCBI Taxonomy" id="498761"/>
    <lineage>
        <taxon>Bacteria</taxon>
        <taxon>Bacillati</taxon>
        <taxon>Bacillota</taxon>
        <taxon>Clostridia</taxon>
        <taxon>Eubacteriales</taxon>
        <taxon>Heliobacteriaceae</taxon>
        <taxon>Heliomicrobium</taxon>
    </lineage>
</organism>
<evidence type="ECO:0000313" key="1">
    <source>
        <dbReference type="EMBL" id="ABZ83519.1"/>
    </source>
</evidence>
<dbReference type="HOGENOM" id="CLU_3252459_0_0_9"/>
<sequence>MPGGAAVRSFFCIALLSLLPFHRCCLSIDLAFPSSLPPYRFF</sequence>
<reference evidence="1 2" key="1">
    <citation type="journal article" date="2008" name="J. Bacteriol.">
        <title>The genome of Heliobacterium modesticaldum, a phototrophic representative of the Firmicutes containing the simplest photosynthetic apparatus.</title>
        <authorList>
            <person name="Sattley W.M."/>
            <person name="Madigan M.T."/>
            <person name="Swingley W.D."/>
            <person name="Cheung P.C."/>
            <person name="Clocksin K.M."/>
            <person name="Conrad A.L."/>
            <person name="Dejesa L.C."/>
            <person name="Honchak B.M."/>
            <person name="Jung D.O."/>
            <person name="Karbach L.E."/>
            <person name="Kurdoglu A."/>
            <person name="Lahiri S."/>
            <person name="Mastrian S.D."/>
            <person name="Page L.E."/>
            <person name="Taylor H.L."/>
            <person name="Wang Z.T."/>
            <person name="Raymond J."/>
            <person name="Chen M."/>
            <person name="Blankenship R.E."/>
            <person name="Touchman J.W."/>
        </authorList>
    </citation>
    <scope>NUCLEOTIDE SEQUENCE [LARGE SCALE GENOMIC DNA]</scope>
    <source>
        <strain evidence="2">ATCC 51547 / Ice1</strain>
    </source>
</reference>
<dbReference type="EMBL" id="CP000930">
    <property type="protein sequence ID" value="ABZ83519.1"/>
    <property type="molecule type" value="Genomic_DNA"/>
</dbReference>
<proteinExistence type="predicted"/>